<dbReference type="InterPro" id="IPR004360">
    <property type="entry name" value="Glyas_Fos-R_dOase_dom"/>
</dbReference>
<organism evidence="2 3">
    <name type="scientific">Bacteriovorax antarcticus</name>
    <dbReference type="NCBI Taxonomy" id="3088717"/>
    <lineage>
        <taxon>Bacteria</taxon>
        <taxon>Pseudomonadati</taxon>
        <taxon>Bdellovibrionota</taxon>
        <taxon>Bacteriovoracia</taxon>
        <taxon>Bacteriovoracales</taxon>
        <taxon>Bacteriovoracaceae</taxon>
        <taxon>Bacteriovorax</taxon>
    </lineage>
</organism>
<gene>
    <name evidence="2" type="ORF">SHI21_13645</name>
</gene>
<reference evidence="2 3" key="1">
    <citation type="submission" date="2023-11" db="EMBL/GenBank/DDBJ databases">
        <title>A Novel Polar Bacteriovorax (B. antarcticus) Isolated from the Biocrust in Antarctica.</title>
        <authorList>
            <person name="Mun W."/>
            <person name="Choi S.Y."/>
            <person name="Mitchell R.J."/>
        </authorList>
    </citation>
    <scope>NUCLEOTIDE SEQUENCE [LARGE SCALE GENOMIC DNA]</scope>
    <source>
        <strain evidence="2 3">PP10</strain>
    </source>
</reference>
<dbReference type="PROSITE" id="PS51819">
    <property type="entry name" value="VOC"/>
    <property type="match status" value="1"/>
</dbReference>
<evidence type="ECO:0000259" key="1">
    <source>
        <dbReference type="PROSITE" id="PS51819"/>
    </source>
</evidence>
<dbReference type="PANTHER" id="PTHR36503">
    <property type="entry name" value="BLR2520 PROTEIN"/>
    <property type="match status" value="1"/>
</dbReference>
<dbReference type="EMBL" id="JAYGJQ010000002">
    <property type="protein sequence ID" value="MEA9357263.1"/>
    <property type="molecule type" value="Genomic_DNA"/>
</dbReference>
<keyword evidence="3" id="KW-1185">Reference proteome</keyword>
<dbReference type="SUPFAM" id="SSF54593">
    <property type="entry name" value="Glyoxalase/Bleomycin resistance protein/Dihydroxybiphenyl dioxygenase"/>
    <property type="match status" value="1"/>
</dbReference>
<sequence>MNGPIWINLPSTDLPRAKKFFTEIGFKIDSAHETPYMVSMSVGQNQVVMNLFDSKMFQGFIGGQTVTDAVKSTEVLFSLGAESPEEVDQLARKVKAAGGTIYAEPGYTDGWMYGFGFIDLDGHRWNGLYMNMAKMPK</sequence>
<protein>
    <submittedName>
        <fullName evidence="2">VOC family protein</fullName>
    </submittedName>
</protein>
<dbReference type="InterPro" id="IPR037523">
    <property type="entry name" value="VOC_core"/>
</dbReference>
<dbReference type="Pfam" id="PF00903">
    <property type="entry name" value="Glyoxalase"/>
    <property type="match status" value="1"/>
</dbReference>
<name>A0ABU5VY27_9BACT</name>
<dbReference type="Gene3D" id="3.10.180.10">
    <property type="entry name" value="2,3-Dihydroxybiphenyl 1,2-Dioxygenase, domain 1"/>
    <property type="match status" value="1"/>
</dbReference>
<feature type="domain" description="VOC" evidence="1">
    <location>
        <begin position="3"/>
        <end position="130"/>
    </location>
</feature>
<accession>A0ABU5VY27</accession>
<evidence type="ECO:0000313" key="3">
    <source>
        <dbReference type="Proteomes" id="UP001302274"/>
    </source>
</evidence>
<dbReference type="PANTHER" id="PTHR36503:SF2">
    <property type="entry name" value="BLR2408 PROTEIN"/>
    <property type="match status" value="1"/>
</dbReference>
<proteinExistence type="predicted"/>
<evidence type="ECO:0000313" key="2">
    <source>
        <dbReference type="EMBL" id="MEA9357263.1"/>
    </source>
</evidence>
<comment type="caution">
    <text evidence="2">The sequence shown here is derived from an EMBL/GenBank/DDBJ whole genome shotgun (WGS) entry which is preliminary data.</text>
</comment>
<dbReference type="InterPro" id="IPR029068">
    <property type="entry name" value="Glyas_Bleomycin-R_OHBP_Dase"/>
</dbReference>
<dbReference type="RefSeq" id="WP_323577195.1">
    <property type="nucleotide sequence ID" value="NZ_JAYGJQ010000002.1"/>
</dbReference>
<dbReference type="Proteomes" id="UP001302274">
    <property type="component" value="Unassembled WGS sequence"/>
</dbReference>